<evidence type="ECO:0000313" key="2">
    <source>
        <dbReference type="EMBL" id="MFK7160112.1"/>
    </source>
</evidence>
<dbReference type="Proteomes" id="UP001621714">
    <property type="component" value="Unassembled WGS sequence"/>
</dbReference>
<protein>
    <submittedName>
        <fullName evidence="2">Uncharacterized protein</fullName>
    </submittedName>
</protein>
<name>A0ABW8PV18_9GAMM</name>
<keyword evidence="1" id="KW-0472">Membrane</keyword>
<dbReference type="RefSeq" id="WP_405337279.1">
    <property type="nucleotide sequence ID" value="NZ_JBANFI010000002.1"/>
</dbReference>
<evidence type="ECO:0000313" key="3">
    <source>
        <dbReference type="Proteomes" id="UP001621714"/>
    </source>
</evidence>
<dbReference type="EMBL" id="JBANFI010000002">
    <property type="protein sequence ID" value="MFK7160112.1"/>
    <property type="molecule type" value="Genomic_DNA"/>
</dbReference>
<feature type="transmembrane region" description="Helical" evidence="1">
    <location>
        <begin position="15"/>
        <end position="35"/>
    </location>
</feature>
<sequence length="191" mass="21457">MLRASEPNPIRKRVYPLPLFVALTLAGILAILLYLGEHLGQQAIDARWYPAEACQLPTETCYTHFGQQRRLSLRLLTEQPLPLEPLPLEVQLEGWSAAEQAQLIMEVDLQGRDMYMGYNRTQLHHQGEGLFSGVPRLSLCTDEVMVWRASVLIYPEGDLEAQPLATYFDFVVDQRLFRSGSPAASTVAADS</sequence>
<keyword evidence="1" id="KW-0812">Transmembrane</keyword>
<evidence type="ECO:0000256" key="1">
    <source>
        <dbReference type="SAM" id="Phobius"/>
    </source>
</evidence>
<proteinExistence type="predicted"/>
<keyword evidence="1" id="KW-1133">Transmembrane helix</keyword>
<comment type="caution">
    <text evidence="2">The sequence shown here is derived from an EMBL/GenBank/DDBJ whole genome shotgun (WGS) entry which is preliminary data.</text>
</comment>
<keyword evidence="3" id="KW-1185">Reference proteome</keyword>
<gene>
    <name evidence="2" type="ORF">V6U78_03565</name>
</gene>
<accession>A0ABW8PV18</accession>
<reference evidence="2 3" key="1">
    <citation type="submission" date="2024-02" db="EMBL/GenBank/DDBJ databases">
        <title>Marinospirillum sp. MEB 164 isolated from Lonar lake sediment.</title>
        <authorList>
            <person name="Joshi A."/>
            <person name="Thite S."/>
        </authorList>
    </citation>
    <scope>NUCLEOTIDE SEQUENCE [LARGE SCALE GENOMIC DNA]</scope>
    <source>
        <strain evidence="2 3">MEB164</strain>
    </source>
</reference>
<organism evidence="2 3">
    <name type="scientific">Marinospirillum alkalitolerans</name>
    <dbReference type="NCBI Taxonomy" id="3123374"/>
    <lineage>
        <taxon>Bacteria</taxon>
        <taxon>Pseudomonadati</taxon>
        <taxon>Pseudomonadota</taxon>
        <taxon>Gammaproteobacteria</taxon>
        <taxon>Oceanospirillales</taxon>
        <taxon>Oceanospirillaceae</taxon>
        <taxon>Marinospirillum</taxon>
    </lineage>
</organism>